<dbReference type="SUPFAM" id="SSF52402">
    <property type="entry name" value="Adenine nucleotide alpha hydrolases-like"/>
    <property type="match status" value="2"/>
</dbReference>
<feature type="domain" description="UspA" evidence="2">
    <location>
        <begin position="145"/>
        <end position="270"/>
    </location>
</feature>
<dbReference type="Gene3D" id="3.40.50.12370">
    <property type="match status" value="1"/>
</dbReference>
<dbReference type="PANTHER" id="PTHR46268:SF6">
    <property type="entry name" value="UNIVERSAL STRESS PROTEIN UP12"/>
    <property type="match status" value="1"/>
</dbReference>
<dbReference type="InterPro" id="IPR006016">
    <property type="entry name" value="UspA"/>
</dbReference>
<gene>
    <name evidence="3" type="ORF">GCM10022407_40190</name>
</gene>
<protein>
    <recommendedName>
        <fullName evidence="2">UspA domain-containing protein</fullName>
    </recommendedName>
</protein>
<dbReference type="PANTHER" id="PTHR46268">
    <property type="entry name" value="STRESS RESPONSE PROTEIN NHAX"/>
    <property type="match status" value="1"/>
</dbReference>
<evidence type="ECO:0000313" key="3">
    <source>
        <dbReference type="EMBL" id="GAA3991740.1"/>
    </source>
</evidence>
<proteinExistence type="inferred from homology"/>
<accession>A0ABP7R2V3</accession>
<dbReference type="EMBL" id="BAABDI010000045">
    <property type="protein sequence ID" value="GAA3991740.1"/>
    <property type="molecule type" value="Genomic_DNA"/>
</dbReference>
<keyword evidence="4" id="KW-1185">Reference proteome</keyword>
<dbReference type="CDD" id="cd00293">
    <property type="entry name" value="USP-like"/>
    <property type="match status" value="1"/>
</dbReference>
<evidence type="ECO:0000259" key="2">
    <source>
        <dbReference type="Pfam" id="PF00582"/>
    </source>
</evidence>
<reference evidence="4" key="1">
    <citation type="journal article" date="2019" name="Int. J. Syst. Evol. Microbiol.">
        <title>The Global Catalogue of Microorganisms (GCM) 10K type strain sequencing project: providing services to taxonomists for standard genome sequencing and annotation.</title>
        <authorList>
            <consortium name="The Broad Institute Genomics Platform"/>
            <consortium name="The Broad Institute Genome Sequencing Center for Infectious Disease"/>
            <person name="Wu L."/>
            <person name="Ma J."/>
        </authorList>
    </citation>
    <scope>NUCLEOTIDE SEQUENCE [LARGE SCALE GENOMIC DNA]</scope>
    <source>
        <strain evidence="4">JCM 17217</strain>
    </source>
</reference>
<name>A0ABP7R2V3_9BACT</name>
<sequence>MKPSIVVLTDFFAVTNRALSYAAGLAVPLKASLLLLHARHDELLAPEEFASRHTAEGEQKTVYALEKLAAAQPVATAVDISNFSLAEAVREVVGQCPPLLVVLGRAGAEPAPEDLVTATAMDLLGHTPYPLLVIPPAGWDAFPPRRLLLAVDGEPFSLVEYRDVLSQLLLATHGTLSLVRVTANGETAPSAAAVLDTVRPNDLVNELAEGSLRQVYQNTVVGGVLQEAADQQADMLVIIARRHSLIGGLFHRSVTAQLLRESVIPVLVLPAAD</sequence>
<comment type="similarity">
    <text evidence="1">Belongs to the universal stress protein A family.</text>
</comment>
<dbReference type="Proteomes" id="UP001501556">
    <property type="component" value="Unassembled WGS sequence"/>
</dbReference>
<dbReference type="RefSeq" id="WP_345127327.1">
    <property type="nucleotide sequence ID" value="NZ_BAABDI010000045.1"/>
</dbReference>
<evidence type="ECO:0000313" key="4">
    <source>
        <dbReference type="Proteomes" id="UP001501556"/>
    </source>
</evidence>
<comment type="caution">
    <text evidence="3">The sequence shown here is derived from an EMBL/GenBank/DDBJ whole genome shotgun (WGS) entry which is preliminary data.</text>
</comment>
<dbReference type="Pfam" id="PF00582">
    <property type="entry name" value="Usp"/>
    <property type="match status" value="2"/>
</dbReference>
<evidence type="ECO:0000256" key="1">
    <source>
        <dbReference type="ARBA" id="ARBA00008791"/>
    </source>
</evidence>
<feature type="domain" description="UspA" evidence="2">
    <location>
        <begin position="4"/>
        <end position="135"/>
    </location>
</feature>
<organism evidence="3 4">
    <name type="scientific">Hymenobacter antarcticus</name>
    <dbReference type="NCBI Taxonomy" id="486270"/>
    <lineage>
        <taxon>Bacteria</taxon>
        <taxon>Pseudomonadati</taxon>
        <taxon>Bacteroidota</taxon>
        <taxon>Cytophagia</taxon>
        <taxon>Cytophagales</taxon>
        <taxon>Hymenobacteraceae</taxon>
        <taxon>Hymenobacter</taxon>
    </lineage>
</organism>